<reference evidence="1" key="5">
    <citation type="journal article" date="2021" name="G3 (Bethesda)">
        <title>Aegilops tauschii genome assembly Aet v5.0 features greater sequence contiguity and improved annotation.</title>
        <authorList>
            <person name="Wang L."/>
            <person name="Zhu T."/>
            <person name="Rodriguez J.C."/>
            <person name="Deal K.R."/>
            <person name="Dubcovsky J."/>
            <person name="McGuire P.E."/>
            <person name="Lux T."/>
            <person name="Spannagl M."/>
            <person name="Mayer K.F.X."/>
            <person name="Baldrich P."/>
            <person name="Meyers B.C."/>
            <person name="Huo N."/>
            <person name="Gu Y.Q."/>
            <person name="Zhou H."/>
            <person name="Devos K.M."/>
            <person name="Bennetzen J.L."/>
            <person name="Unver T."/>
            <person name="Budak H."/>
            <person name="Gulick P.J."/>
            <person name="Galiba G."/>
            <person name="Kalapos B."/>
            <person name="Nelson D.R."/>
            <person name="Li P."/>
            <person name="You F.M."/>
            <person name="Luo M.C."/>
            <person name="Dvorak J."/>
        </authorList>
    </citation>
    <scope>NUCLEOTIDE SEQUENCE [LARGE SCALE GENOMIC DNA]</scope>
    <source>
        <strain evidence="1">cv. AL8/78</strain>
    </source>
</reference>
<organism evidence="1 2">
    <name type="scientific">Aegilops tauschii subsp. strangulata</name>
    <name type="common">Goatgrass</name>
    <dbReference type="NCBI Taxonomy" id="200361"/>
    <lineage>
        <taxon>Eukaryota</taxon>
        <taxon>Viridiplantae</taxon>
        <taxon>Streptophyta</taxon>
        <taxon>Embryophyta</taxon>
        <taxon>Tracheophyta</taxon>
        <taxon>Spermatophyta</taxon>
        <taxon>Magnoliopsida</taxon>
        <taxon>Liliopsida</taxon>
        <taxon>Poales</taxon>
        <taxon>Poaceae</taxon>
        <taxon>BOP clade</taxon>
        <taxon>Pooideae</taxon>
        <taxon>Triticodae</taxon>
        <taxon>Triticeae</taxon>
        <taxon>Triticinae</taxon>
        <taxon>Aegilops</taxon>
    </lineage>
</organism>
<proteinExistence type="predicted"/>
<sequence>MFITSIHPFLQYTSFSVYFSPPPSLRFSTSRLLGSPVVMVAMPRTIIFFSTIIFMLLSAQASGSDSGKPKVTKLMVEACKNASINNPYNDPVTQEFCLSTLQSDNHIGEILTLPSDQFRQ</sequence>
<reference evidence="1" key="3">
    <citation type="journal article" date="2017" name="Nature">
        <title>Genome sequence of the progenitor of the wheat D genome Aegilops tauschii.</title>
        <authorList>
            <person name="Luo M.C."/>
            <person name="Gu Y.Q."/>
            <person name="Puiu D."/>
            <person name="Wang H."/>
            <person name="Twardziok S.O."/>
            <person name="Deal K.R."/>
            <person name="Huo N."/>
            <person name="Zhu T."/>
            <person name="Wang L."/>
            <person name="Wang Y."/>
            <person name="McGuire P.E."/>
            <person name="Liu S."/>
            <person name="Long H."/>
            <person name="Ramasamy R.K."/>
            <person name="Rodriguez J.C."/>
            <person name="Van S.L."/>
            <person name="Yuan L."/>
            <person name="Wang Z."/>
            <person name="Xia Z."/>
            <person name="Xiao L."/>
            <person name="Anderson O.D."/>
            <person name="Ouyang S."/>
            <person name="Liang Y."/>
            <person name="Zimin A.V."/>
            <person name="Pertea G."/>
            <person name="Qi P."/>
            <person name="Bennetzen J.L."/>
            <person name="Dai X."/>
            <person name="Dawson M.W."/>
            <person name="Muller H.G."/>
            <person name="Kugler K."/>
            <person name="Rivarola-Duarte L."/>
            <person name="Spannagl M."/>
            <person name="Mayer K.F.X."/>
            <person name="Lu F.H."/>
            <person name="Bevan M.W."/>
            <person name="Leroy P."/>
            <person name="Li P."/>
            <person name="You F.M."/>
            <person name="Sun Q."/>
            <person name="Liu Z."/>
            <person name="Lyons E."/>
            <person name="Wicker T."/>
            <person name="Salzberg S.L."/>
            <person name="Devos K.M."/>
            <person name="Dvorak J."/>
        </authorList>
    </citation>
    <scope>NUCLEOTIDE SEQUENCE [LARGE SCALE GENOMIC DNA]</scope>
    <source>
        <strain evidence="1">cv. AL8/78</strain>
    </source>
</reference>
<accession>A0A453QDM7</accession>
<evidence type="ECO:0008006" key="3">
    <source>
        <dbReference type="Google" id="ProtNLM"/>
    </source>
</evidence>
<evidence type="ECO:0000313" key="1">
    <source>
        <dbReference type="EnsemblPlants" id="AET7Gv20050700.1"/>
    </source>
</evidence>
<reference evidence="2" key="2">
    <citation type="journal article" date="2017" name="Nat. Plants">
        <title>The Aegilops tauschii genome reveals multiple impacts of transposons.</title>
        <authorList>
            <person name="Zhao G."/>
            <person name="Zou C."/>
            <person name="Li K."/>
            <person name="Wang K."/>
            <person name="Li T."/>
            <person name="Gao L."/>
            <person name="Zhang X."/>
            <person name="Wang H."/>
            <person name="Yang Z."/>
            <person name="Liu X."/>
            <person name="Jiang W."/>
            <person name="Mao L."/>
            <person name="Kong X."/>
            <person name="Jiao Y."/>
            <person name="Jia J."/>
        </authorList>
    </citation>
    <scope>NUCLEOTIDE SEQUENCE [LARGE SCALE GENOMIC DNA]</scope>
    <source>
        <strain evidence="2">cv. AL8/78</strain>
    </source>
</reference>
<dbReference type="Proteomes" id="UP000015105">
    <property type="component" value="Chromosome 7D"/>
</dbReference>
<dbReference type="Gramene" id="AET7Gv20050700.1">
    <property type="protein sequence ID" value="AET7Gv20050700.1"/>
    <property type="gene ID" value="AET7Gv20050700"/>
</dbReference>
<keyword evidence="2" id="KW-1185">Reference proteome</keyword>
<dbReference type="EnsemblPlants" id="AET7Gv20050700.1">
    <property type="protein sequence ID" value="AET7Gv20050700.1"/>
    <property type="gene ID" value="AET7Gv20050700"/>
</dbReference>
<dbReference type="AlphaFoldDB" id="A0A453QDM7"/>
<reference evidence="2" key="1">
    <citation type="journal article" date="2014" name="Science">
        <title>Ancient hybridizations among the ancestral genomes of bread wheat.</title>
        <authorList>
            <consortium name="International Wheat Genome Sequencing Consortium,"/>
            <person name="Marcussen T."/>
            <person name="Sandve S.R."/>
            <person name="Heier L."/>
            <person name="Spannagl M."/>
            <person name="Pfeifer M."/>
            <person name="Jakobsen K.S."/>
            <person name="Wulff B.B."/>
            <person name="Steuernagel B."/>
            <person name="Mayer K.F."/>
            <person name="Olsen O.A."/>
        </authorList>
    </citation>
    <scope>NUCLEOTIDE SEQUENCE [LARGE SCALE GENOMIC DNA]</scope>
    <source>
        <strain evidence="2">cv. AL8/78</strain>
    </source>
</reference>
<protein>
    <recommendedName>
        <fullName evidence="3">Pectinesterase inhibitor domain-containing protein</fullName>
    </recommendedName>
</protein>
<name>A0A453QDM7_AEGTS</name>
<evidence type="ECO:0000313" key="2">
    <source>
        <dbReference type="Proteomes" id="UP000015105"/>
    </source>
</evidence>
<reference evidence="1" key="4">
    <citation type="submission" date="2019-03" db="UniProtKB">
        <authorList>
            <consortium name="EnsemblPlants"/>
        </authorList>
    </citation>
    <scope>IDENTIFICATION</scope>
</reference>